<protein>
    <recommendedName>
        <fullName evidence="3">KAP NTPase domain-containing protein</fullName>
    </recommendedName>
</protein>
<dbReference type="EMBL" id="CP104013">
    <property type="protein sequence ID" value="UYP45513.1"/>
    <property type="molecule type" value="Genomic_DNA"/>
</dbReference>
<proteinExistence type="predicted"/>
<dbReference type="SUPFAM" id="SSF52540">
    <property type="entry name" value="P-loop containing nucleoside triphosphate hydrolases"/>
    <property type="match status" value="1"/>
</dbReference>
<dbReference type="InterPro" id="IPR027417">
    <property type="entry name" value="P-loop_NTPase"/>
</dbReference>
<evidence type="ECO:0000313" key="1">
    <source>
        <dbReference type="EMBL" id="UYP45513.1"/>
    </source>
</evidence>
<gene>
    <name evidence="1" type="ORF">NEF87_001798</name>
</gene>
<name>A0ABY6HQ98_9ARCH</name>
<evidence type="ECO:0008006" key="3">
    <source>
        <dbReference type="Google" id="ProtNLM"/>
    </source>
</evidence>
<evidence type="ECO:0000313" key="2">
    <source>
        <dbReference type="Proteomes" id="UP001208689"/>
    </source>
</evidence>
<dbReference type="Proteomes" id="UP001208689">
    <property type="component" value="Chromosome"/>
</dbReference>
<sequence length="706" mass="81979">MLEFNNPQNQKNFLKKQYGIFLKRTLFDIQNIEKIRGKRTFFQILVKYLGEQHQKEEIEAVYISILSNNTHPFEQAVSRSDVRSQSDSYDIARPHQGADRRIERALKSIQRNHLPKLLPLLGEAGAGKTHYYWILKDQETPSYEVLESDENPWAIIYVPSPPMALNIPLHILTCLIDDQGEDLIVSTALNLFKKFKTDINSSFENVKNQIVNYYGGLHSDVIRVLLQFIWPGITQEEKILSKRWLFADNLTKEELTKLKVKNNIENDDVVLNLLHIIDEYSGRTLIYFFDEMELIYRMFGAESEIKLWEIIKKLFNESRNSLFLTTCLLDVWERVTNNLDSSVISRFEPEIQLQSFNQEECHLLFASLMEHFWKQYYLANPPNPYFPLSENIINFIYTKSKGNPRQIIKLISKILDQIILEEIEYAGIDEGADPQEVLQFVAKYSEQEESNKFSEPTPEDFRVSQQNTRDEVIEINQLLPQVLQPKNRKAKLSVNDEEYFVEINPTSIISALMSLLNKIDEKLFKNVSNFLKLTINSSYDLQGVRKNLAILLELPQKNKKIGIDIPAINKLGNLSKAKAYYSVLDCTNAINRGKFDRMILLLPDGLIDRTGQIISTLQDYSDDFLLIEFSEDDALKLIEATAPINVSTLNEIEQLKIFLNFCFPNQRILSSLENLLKNERKQKSSPPDDLDEKIDDLRNFLLKLNK</sequence>
<reference evidence="1" key="1">
    <citation type="submission" date="2022-09" db="EMBL/GenBank/DDBJ databases">
        <title>Actin cytoskeleton and complex cell architecture in an #Asgard archaeon.</title>
        <authorList>
            <person name="Ponce Toledo R.I."/>
            <person name="Schleper C."/>
            <person name="Rodrigues Oliveira T."/>
            <person name="Wollweber F."/>
            <person name="Xu J."/>
            <person name="Rittmann S."/>
            <person name="Klingl A."/>
            <person name="Pilhofer M."/>
        </authorList>
    </citation>
    <scope>NUCLEOTIDE SEQUENCE</scope>
    <source>
        <strain evidence="1">B-35</strain>
    </source>
</reference>
<accession>A0ABY6HQ98</accession>
<organism evidence="1 2">
    <name type="scientific">Candidatus Lokiarchaeum ossiferum</name>
    <dbReference type="NCBI Taxonomy" id="2951803"/>
    <lineage>
        <taxon>Archaea</taxon>
        <taxon>Promethearchaeati</taxon>
        <taxon>Promethearchaeota</taxon>
        <taxon>Promethearchaeia</taxon>
        <taxon>Promethearchaeales</taxon>
        <taxon>Promethearchaeaceae</taxon>
        <taxon>Candidatus Lokiarchaeum</taxon>
    </lineage>
</organism>
<keyword evidence="2" id="KW-1185">Reference proteome</keyword>